<dbReference type="RefSeq" id="WP_009680420.1">
    <property type="nucleotide sequence ID" value="NZ_AEUD01000015.1"/>
</dbReference>
<keyword evidence="2" id="KW-1185">Reference proteome</keyword>
<protein>
    <submittedName>
        <fullName evidence="1">Uncharacterized protein</fullName>
    </submittedName>
</protein>
<name>F1YMS8_9ACTN</name>
<reference evidence="1 2" key="1">
    <citation type="journal article" date="2011" name="J. Bacteriol.">
        <title>Draft Genome Sequence of Gordonia neofelifaecis NRRL B-59395, a Cholesterol-Degrading Actinomycete.</title>
        <authorList>
            <person name="Ge F."/>
            <person name="Li W."/>
            <person name="Chen G."/>
            <person name="Liu Y."/>
            <person name="Zhang G."/>
            <person name="Yong B."/>
            <person name="Wang Q."/>
            <person name="Wang N."/>
            <person name="Huang Z."/>
            <person name="Li W."/>
            <person name="Wang J."/>
            <person name="Wu C."/>
            <person name="Xie Q."/>
            <person name="Liu G."/>
        </authorList>
    </citation>
    <scope>NUCLEOTIDE SEQUENCE [LARGE SCALE GENOMIC DNA]</scope>
    <source>
        <strain evidence="1 2">NRRL B-59395</strain>
    </source>
</reference>
<gene>
    <name evidence="1" type="ORF">SCNU_16119</name>
</gene>
<proteinExistence type="predicted"/>
<evidence type="ECO:0000313" key="1">
    <source>
        <dbReference type="EMBL" id="EGD54013.1"/>
    </source>
</evidence>
<dbReference type="EMBL" id="AEUD01000015">
    <property type="protein sequence ID" value="EGD54013.1"/>
    <property type="molecule type" value="Genomic_DNA"/>
</dbReference>
<dbReference type="Proteomes" id="UP000035065">
    <property type="component" value="Unassembled WGS sequence"/>
</dbReference>
<dbReference type="AlphaFoldDB" id="F1YMS8"/>
<comment type="caution">
    <text evidence="1">The sequence shown here is derived from an EMBL/GenBank/DDBJ whole genome shotgun (WGS) entry which is preliminary data.</text>
</comment>
<organism evidence="1 2">
    <name type="scientific">Gordonia neofelifaecis NRRL B-59395</name>
    <dbReference type="NCBI Taxonomy" id="644548"/>
    <lineage>
        <taxon>Bacteria</taxon>
        <taxon>Bacillati</taxon>
        <taxon>Actinomycetota</taxon>
        <taxon>Actinomycetes</taxon>
        <taxon>Mycobacteriales</taxon>
        <taxon>Gordoniaceae</taxon>
        <taxon>Gordonia</taxon>
    </lineage>
</organism>
<evidence type="ECO:0000313" key="2">
    <source>
        <dbReference type="Proteomes" id="UP000035065"/>
    </source>
</evidence>
<dbReference type="OrthoDB" id="3746479at2"/>
<accession>F1YMS8</accession>
<sequence>MVTWNQILYRLLDPPTAPIRGTIVSRTATDGRGPIDEQRVAVWRDGHRMRVEDADGEIRYLSDGITGWSRDRRLQFLSDPITHLGYRGPGAEILTIRSPMDRKRDDFTRPTDSPITIGEYLGRECWNVELAPPPHKPAPMQMVVDTETGATLQWRNDAYGASVSFTEFAVDTHRDVTFFVWDGPCESSGDRSARLREEFEAKRRHDAEWARRNLAPEPITLHLTATVRPDRLRTSHDDESIEAQFSAENGAFHFTLARRTRSIEAWTHPGGTTNARFWATDRFDWAVGSHQELTDQIISDIQSGLLADGDVHPAKFPTSRQ</sequence>
<dbReference type="eggNOG" id="ENOG5031M7B">
    <property type="taxonomic scope" value="Bacteria"/>
</dbReference>